<comment type="caution">
    <text evidence="2">The sequence shown here is derived from an EMBL/GenBank/DDBJ whole genome shotgun (WGS) entry which is preliminary data.</text>
</comment>
<keyword evidence="3" id="KW-1185">Reference proteome</keyword>
<name>A0ABR1DC32_NECAM</name>
<feature type="region of interest" description="Disordered" evidence="1">
    <location>
        <begin position="41"/>
        <end position="71"/>
    </location>
</feature>
<accession>A0ABR1DC32</accession>
<dbReference type="Proteomes" id="UP001303046">
    <property type="component" value="Unassembled WGS sequence"/>
</dbReference>
<sequence length="71" mass="7759">MPTLQHTDGLQTIRHSYRARQKLVLPTIKAHLVQIWPAVARDAEDDPPPPPAIATATTSVPPPPPSGHFHD</sequence>
<feature type="compositionally biased region" description="Pro residues" evidence="1">
    <location>
        <begin position="60"/>
        <end position="71"/>
    </location>
</feature>
<protein>
    <submittedName>
        <fullName evidence="2">Uncharacterized protein</fullName>
    </submittedName>
</protein>
<reference evidence="2 3" key="1">
    <citation type="submission" date="2023-08" db="EMBL/GenBank/DDBJ databases">
        <title>A Necator americanus chromosomal reference genome.</title>
        <authorList>
            <person name="Ilik V."/>
            <person name="Petrzelkova K.J."/>
            <person name="Pardy F."/>
            <person name="Fuh T."/>
            <person name="Niatou-Singa F.S."/>
            <person name="Gouil Q."/>
            <person name="Baker L."/>
            <person name="Ritchie M.E."/>
            <person name="Jex A.R."/>
            <person name="Gazzola D."/>
            <person name="Li H."/>
            <person name="Toshio Fujiwara R."/>
            <person name="Zhan B."/>
            <person name="Aroian R.V."/>
            <person name="Pafco B."/>
            <person name="Schwarz E.M."/>
        </authorList>
    </citation>
    <scope>NUCLEOTIDE SEQUENCE [LARGE SCALE GENOMIC DNA]</scope>
    <source>
        <strain evidence="2 3">Aroian</strain>
        <tissue evidence="2">Whole animal</tissue>
    </source>
</reference>
<proteinExistence type="predicted"/>
<evidence type="ECO:0000256" key="1">
    <source>
        <dbReference type="SAM" id="MobiDB-lite"/>
    </source>
</evidence>
<evidence type="ECO:0000313" key="3">
    <source>
        <dbReference type="Proteomes" id="UP001303046"/>
    </source>
</evidence>
<dbReference type="EMBL" id="JAVFWL010000004">
    <property type="protein sequence ID" value="KAK6748055.1"/>
    <property type="molecule type" value="Genomic_DNA"/>
</dbReference>
<organism evidence="2 3">
    <name type="scientific">Necator americanus</name>
    <name type="common">Human hookworm</name>
    <dbReference type="NCBI Taxonomy" id="51031"/>
    <lineage>
        <taxon>Eukaryota</taxon>
        <taxon>Metazoa</taxon>
        <taxon>Ecdysozoa</taxon>
        <taxon>Nematoda</taxon>
        <taxon>Chromadorea</taxon>
        <taxon>Rhabditida</taxon>
        <taxon>Rhabditina</taxon>
        <taxon>Rhabditomorpha</taxon>
        <taxon>Strongyloidea</taxon>
        <taxon>Ancylostomatidae</taxon>
        <taxon>Bunostominae</taxon>
        <taxon>Necator</taxon>
    </lineage>
</organism>
<evidence type="ECO:0000313" key="2">
    <source>
        <dbReference type="EMBL" id="KAK6748055.1"/>
    </source>
</evidence>
<gene>
    <name evidence="2" type="primary">Necator_chrIV.g14253</name>
    <name evidence="2" type="ORF">RB195_000959</name>
</gene>